<comment type="caution">
    <text evidence="1">The sequence shown here is derived from an EMBL/GenBank/DDBJ whole genome shotgun (WGS) entry which is preliminary data.</text>
</comment>
<dbReference type="InterPro" id="IPR015867">
    <property type="entry name" value="N-reg_PII/ATP_PRibTrfase_C"/>
</dbReference>
<dbReference type="Proteomes" id="UP000544222">
    <property type="component" value="Unassembled WGS sequence"/>
</dbReference>
<organism evidence="1 2">
    <name type="scientific">Microbacter margulisiae</name>
    <dbReference type="NCBI Taxonomy" id="1350067"/>
    <lineage>
        <taxon>Bacteria</taxon>
        <taxon>Pseudomonadati</taxon>
        <taxon>Bacteroidota</taxon>
        <taxon>Bacteroidia</taxon>
        <taxon>Bacteroidales</taxon>
        <taxon>Porphyromonadaceae</taxon>
        <taxon>Microbacter</taxon>
    </lineage>
</organism>
<reference evidence="1 2" key="1">
    <citation type="submission" date="2020-08" db="EMBL/GenBank/DDBJ databases">
        <title>Genomic Encyclopedia of Type Strains, Phase IV (KMG-IV): sequencing the most valuable type-strain genomes for metagenomic binning, comparative biology and taxonomic classification.</title>
        <authorList>
            <person name="Goeker M."/>
        </authorList>
    </citation>
    <scope>NUCLEOTIDE SEQUENCE [LARGE SCALE GENOMIC DNA]</scope>
    <source>
        <strain evidence="1 2">DSM 27471</strain>
    </source>
</reference>
<dbReference type="InterPro" id="IPR011322">
    <property type="entry name" value="N-reg_PII-like_a/b"/>
</dbReference>
<dbReference type="Gene3D" id="3.30.70.120">
    <property type="match status" value="1"/>
</dbReference>
<proteinExistence type="predicted"/>
<dbReference type="AlphaFoldDB" id="A0A7W5DTE5"/>
<gene>
    <name evidence="1" type="ORF">FHX64_002442</name>
</gene>
<dbReference type="RefSeq" id="WP_183414014.1">
    <property type="nucleotide sequence ID" value="NZ_JACHYB010000002.1"/>
</dbReference>
<dbReference type="Pfam" id="PF00543">
    <property type="entry name" value="P-II"/>
    <property type="match status" value="1"/>
</dbReference>
<dbReference type="EMBL" id="JACHYB010000002">
    <property type="protein sequence ID" value="MBB3188244.1"/>
    <property type="molecule type" value="Genomic_DNA"/>
</dbReference>
<dbReference type="NCBIfam" id="NF045581">
    <property type="entry name" value="PG0541_fam"/>
    <property type="match status" value="1"/>
</dbReference>
<dbReference type="GO" id="GO:0030234">
    <property type="term" value="F:enzyme regulator activity"/>
    <property type="evidence" value="ECO:0007669"/>
    <property type="project" value="InterPro"/>
</dbReference>
<keyword evidence="2" id="KW-1185">Reference proteome</keyword>
<dbReference type="GO" id="GO:0006808">
    <property type="term" value="P:regulation of nitrogen utilization"/>
    <property type="evidence" value="ECO:0007669"/>
    <property type="project" value="InterPro"/>
</dbReference>
<evidence type="ECO:0000313" key="2">
    <source>
        <dbReference type="Proteomes" id="UP000544222"/>
    </source>
</evidence>
<sequence length="97" mass="11087">MKAVYIVFNQSNTERIKFVLDRLSIRGYSWWAEVQGCGSVDGEPRFGTHTWPEMNSAVLTVVPEEKVQPIFDAVKKIDSINPEVGIHAFVWNIESIY</sequence>
<dbReference type="InterPro" id="IPR002187">
    <property type="entry name" value="N-reg_PII"/>
</dbReference>
<accession>A0A7W5DTE5</accession>
<dbReference type="SUPFAM" id="SSF54913">
    <property type="entry name" value="GlnB-like"/>
    <property type="match status" value="1"/>
</dbReference>
<name>A0A7W5DTE5_9PORP</name>
<protein>
    <submittedName>
        <fullName evidence="1">Nitrogen regulatory protein PII</fullName>
    </submittedName>
</protein>
<evidence type="ECO:0000313" key="1">
    <source>
        <dbReference type="EMBL" id="MBB3188244.1"/>
    </source>
</evidence>